<name>A0AAD5K1R6_9FUNG</name>
<dbReference type="InterPro" id="IPR000626">
    <property type="entry name" value="Ubiquitin-like_dom"/>
</dbReference>
<evidence type="ECO:0000313" key="4">
    <source>
        <dbReference type="Proteomes" id="UP001209540"/>
    </source>
</evidence>
<dbReference type="Pfam" id="PF10302">
    <property type="entry name" value="Dsc3_N"/>
    <property type="match status" value="1"/>
</dbReference>
<proteinExistence type="predicted"/>
<feature type="compositionally biased region" description="Basic and acidic residues" evidence="1">
    <location>
        <begin position="175"/>
        <end position="185"/>
    </location>
</feature>
<reference evidence="3" key="2">
    <citation type="submission" date="2023-02" db="EMBL/GenBank/DDBJ databases">
        <authorList>
            <consortium name="DOE Joint Genome Institute"/>
            <person name="Mondo S.J."/>
            <person name="Chang Y."/>
            <person name="Wang Y."/>
            <person name="Ahrendt S."/>
            <person name="Andreopoulos W."/>
            <person name="Barry K."/>
            <person name="Beard J."/>
            <person name="Benny G.L."/>
            <person name="Blankenship S."/>
            <person name="Bonito G."/>
            <person name="Cuomo C."/>
            <person name="Desiro A."/>
            <person name="Gervers K.A."/>
            <person name="Hundley H."/>
            <person name="Kuo A."/>
            <person name="LaButti K."/>
            <person name="Lang B.F."/>
            <person name="Lipzen A."/>
            <person name="O'Donnell K."/>
            <person name="Pangilinan J."/>
            <person name="Reynolds N."/>
            <person name="Sandor L."/>
            <person name="Smith M.W."/>
            <person name="Tsang A."/>
            <person name="Grigoriev I.V."/>
            <person name="Stajich J.E."/>
            <person name="Spatafora J.W."/>
        </authorList>
    </citation>
    <scope>NUCLEOTIDE SEQUENCE</scope>
    <source>
        <strain evidence="3">RSA 2281</strain>
    </source>
</reference>
<dbReference type="InterPro" id="IPR038169">
    <property type="entry name" value="DC-UbP/UBTD2_N_sf"/>
</dbReference>
<dbReference type="EMBL" id="JAIXMP010000011">
    <property type="protein sequence ID" value="KAI9264974.1"/>
    <property type="molecule type" value="Genomic_DNA"/>
</dbReference>
<sequence>MGCCVSRAADDDDNRQSAVAGGKPFKRTGLHWTADSSITQAQLESQRNVFWETAPSYEGRAEIWQALHAAMTSPDIRMAQSILDAANIIIPTGNPAEGCYDELGNRYVIPMYCLVDPSNLIVPENETDHQQEDQHRDDNDTTGMIASTSVPAQTKREGDHGDGEEDDSSHHHHHHDDQPEEKKSLSSDIPLTTAAAAATATAVASALITITVRLSTAQDIKVDISKTDETVSSLRTRIYMQSPNISPQTHTIRLIYLGRVLQDEDRIIYEGVGAGDSIPDQQQKSVIIATGAVIQALVSKK</sequence>
<feature type="region of interest" description="Disordered" evidence="1">
    <location>
        <begin position="126"/>
        <end position="186"/>
    </location>
</feature>
<evidence type="ECO:0000259" key="2">
    <source>
        <dbReference type="PROSITE" id="PS50053"/>
    </source>
</evidence>
<protein>
    <recommendedName>
        <fullName evidence="2">Ubiquitin-like domain-containing protein</fullName>
    </recommendedName>
</protein>
<keyword evidence="4" id="KW-1185">Reference proteome</keyword>
<dbReference type="InterPro" id="IPR032752">
    <property type="entry name" value="DC-UbP/UBTD2_N"/>
</dbReference>
<dbReference type="Gene3D" id="1.20.225.20">
    <property type="entry name" value="Ub domain-containing protein, DC-UbP/UBTD2, N-terminal domain"/>
    <property type="match status" value="1"/>
</dbReference>
<dbReference type="PANTHER" id="PTHR13609">
    <property type="entry name" value="UBIQUITIN DOMAIN CONTAINING 1 PROTEIN-RELATED"/>
    <property type="match status" value="1"/>
</dbReference>
<accession>A0AAD5K1R6</accession>
<dbReference type="InterPro" id="IPR029071">
    <property type="entry name" value="Ubiquitin-like_domsf"/>
</dbReference>
<gene>
    <name evidence="3" type="ORF">BDA99DRAFT_39828</name>
</gene>
<evidence type="ECO:0000313" key="3">
    <source>
        <dbReference type="EMBL" id="KAI9264974.1"/>
    </source>
</evidence>
<dbReference type="CDD" id="cd17039">
    <property type="entry name" value="Ubl_ubiquitin_like"/>
    <property type="match status" value="1"/>
</dbReference>
<dbReference type="InterPro" id="IPR019413">
    <property type="entry name" value="Dsc3_ub-like_dom"/>
</dbReference>
<reference evidence="3" key="1">
    <citation type="journal article" date="2022" name="IScience">
        <title>Evolution of zygomycete secretomes and the origins of terrestrial fungal ecologies.</title>
        <authorList>
            <person name="Chang Y."/>
            <person name="Wang Y."/>
            <person name="Mondo S."/>
            <person name="Ahrendt S."/>
            <person name="Andreopoulos W."/>
            <person name="Barry K."/>
            <person name="Beard J."/>
            <person name="Benny G.L."/>
            <person name="Blankenship S."/>
            <person name="Bonito G."/>
            <person name="Cuomo C."/>
            <person name="Desiro A."/>
            <person name="Gervers K.A."/>
            <person name="Hundley H."/>
            <person name="Kuo A."/>
            <person name="LaButti K."/>
            <person name="Lang B.F."/>
            <person name="Lipzen A."/>
            <person name="O'Donnell K."/>
            <person name="Pangilinan J."/>
            <person name="Reynolds N."/>
            <person name="Sandor L."/>
            <person name="Smith M.E."/>
            <person name="Tsang A."/>
            <person name="Grigoriev I.V."/>
            <person name="Stajich J.E."/>
            <person name="Spatafora J.W."/>
        </authorList>
    </citation>
    <scope>NUCLEOTIDE SEQUENCE</scope>
    <source>
        <strain evidence="3">RSA 2281</strain>
    </source>
</reference>
<feature type="compositionally biased region" description="Basic and acidic residues" evidence="1">
    <location>
        <begin position="126"/>
        <end position="139"/>
    </location>
</feature>
<evidence type="ECO:0000256" key="1">
    <source>
        <dbReference type="SAM" id="MobiDB-lite"/>
    </source>
</evidence>
<dbReference type="Proteomes" id="UP001209540">
    <property type="component" value="Unassembled WGS sequence"/>
</dbReference>
<organism evidence="3 4">
    <name type="scientific">Phascolomyces articulosus</name>
    <dbReference type="NCBI Taxonomy" id="60185"/>
    <lineage>
        <taxon>Eukaryota</taxon>
        <taxon>Fungi</taxon>
        <taxon>Fungi incertae sedis</taxon>
        <taxon>Mucoromycota</taxon>
        <taxon>Mucoromycotina</taxon>
        <taxon>Mucoromycetes</taxon>
        <taxon>Mucorales</taxon>
        <taxon>Lichtheimiaceae</taxon>
        <taxon>Phascolomyces</taxon>
    </lineage>
</organism>
<comment type="caution">
    <text evidence="3">The sequence shown here is derived from an EMBL/GenBank/DDBJ whole genome shotgun (WGS) entry which is preliminary data.</text>
</comment>
<dbReference type="Pfam" id="PF16455">
    <property type="entry name" value="UBD"/>
    <property type="match status" value="1"/>
</dbReference>
<feature type="domain" description="Ubiquitin-like" evidence="2">
    <location>
        <begin position="208"/>
        <end position="278"/>
    </location>
</feature>
<dbReference type="SUPFAM" id="SSF54236">
    <property type="entry name" value="Ubiquitin-like"/>
    <property type="match status" value="1"/>
</dbReference>
<dbReference type="AlphaFoldDB" id="A0AAD5K1R6"/>
<dbReference type="Gene3D" id="3.10.20.90">
    <property type="entry name" value="Phosphatidylinositol 3-kinase Catalytic Subunit, Chain A, domain 1"/>
    <property type="match status" value="1"/>
</dbReference>
<dbReference type="InterPro" id="IPR039869">
    <property type="entry name" value="UBTD1/2"/>
</dbReference>
<dbReference type="PROSITE" id="PS50053">
    <property type="entry name" value="UBIQUITIN_2"/>
    <property type="match status" value="1"/>
</dbReference>
<feature type="compositionally biased region" description="Polar residues" evidence="1">
    <location>
        <begin position="141"/>
        <end position="152"/>
    </location>
</feature>